<reference evidence="2" key="2">
    <citation type="submission" date="2022-01" db="EMBL/GenBank/DDBJ databases">
        <title>Collection of gut derived symbiotic bacterial strains cultured from healthy donors.</title>
        <authorList>
            <person name="Lin H."/>
            <person name="Kohout C."/>
            <person name="Waligurski E."/>
            <person name="Pamer E.G."/>
        </authorList>
    </citation>
    <scope>NUCLEOTIDE SEQUENCE</scope>
    <source>
        <strain evidence="2">DFI.1.149</strain>
    </source>
</reference>
<accession>A0A3D1UN32</accession>
<dbReference type="SUPFAM" id="SSF110997">
    <property type="entry name" value="Sporulation related repeat"/>
    <property type="match status" value="1"/>
</dbReference>
<dbReference type="RefSeq" id="WP_041556834.1">
    <property type="nucleotide sequence ID" value="NZ_JABWDG010000016.1"/>
</dbReference>
<evidence type="ECO:0000313" key="2">
    <source>
        <dbReference type="EMBL" id="MCG4960894.1"/>
    </source>
</evidence>
<dbReference type="EMBL" id="JAKNDN010000027">
    <property type="protein sequence ID" value="MCG4960894.1"/>
    <property type="molecule type" value="Genomic_DNA"/>
</dbReference>
<dbReference type="GeneID" id="61275872"/>
<dbReference type="Proteomes" id="UP000284434">
    <property type="component" value="Unassembled WGS sequence"/>
</dbReference>
<feature type="domain" description="SPOR" evidence="1">
    <location>
        <begin position="53"/>
        <end position="128"/>
    </location>
</feature>
<dbReference type="Proteomes" id="UP001199750">
    <property type="component" value="Unassembled WGS sequence"/>
</dbReference>
<evidence type="ECO:0000313" key="3">
    <source>
        <dbReference type="EMBL" id="RGY09336.1"/>
    </source>
</evidence>
<dbReference type="Pfam" id="PF05036">
    <property type="entry name" value="SPOR"/>
    <property type="match status" value="1"/>
</dbReference>
<reference evidence="3 4" key="1">
    <citation type="submission" date="2018-08" db="EMBL/GenBank/DDBJ databases">
        <title>A genome reference for cultivated species of the human gut microbiota.</title>
        <authorList>
            <person name="Zou Y."/>
            <person name="Xue W."/>
            <person name="Luo G."/>
        </authorList>
    </citation>
    <scope>NUCLEOTIDE SEQUENCE [LARGE SCALE GENOMIC DNA]</scope>
    <source>
        <strain evidence="3 4">OF03-11</strain>
    </source>
</reference>
<dbReference type="GO" id="GO:0042834">
    <property type="term" value="F:peptidoglycan binding"/>
    <property type="evidence" value="ECO:0007669"/>
    <property type="project" value="InterPro"/>
</dbReference>
<dbReference type="EMBL" id="QSCO01000003">
    <property type="protein sequence ID" value="RGY09336.1"/>
    <property type="molecule type" value="Genomic_DNA"/>
</dbReference>
<name>A0A3D1UN32_9BACT</name>
<dbReference type="InterPro" id="IPR007730">
    <property type="entry name" value="SPOR-like_dom"/>
</dbReference>
<sequence>MKITVILLALSLLCLFSCKDKKVKEELTTQKVEVVEVAKPEPVAPPKEEPKPVVKQVNYYLVAGCFKIPENAERLQAKLIQEGYDSRIVPFYNMSMVTYDGYETRKEAQVALNRIVREPGKERTWVYPVR</sequence>
<dbReference type="InterPro" id="IPR036680">
    <property type="entry name" value="SPOR-like_sf"/>
</dbReference>
<dbReference type="Gene3D" id="3.30.70.1070">
    <property type="entry name" value="Sporulation related repeat"/>
    <property type="match status" value="1"/>
</dbReference>
<gene>
    <name evidence="3" type="ORF">DXA53_03395</name>
    <name evidence="2" type="ORF">L0P03_13715</name>
</gene>
<dbReference type="AlphaFoldDB" id="A0A3D1UN32"/>
<protein>
    <submittedName>
        <fullName evidence="3">SPOR domain-containing protein</fullName>
    </submittedName>
</protein>
<evidence type="ECO:0000259" key="1">
    <source>
        <dbReference type="PROSITE" id="PS51724"/>
    </source>
</evidence>
<dbReference type="PROSITE" id="PS51724">
    <property type="entry name" value="SPOR"/>
    <property type="match status" value="1"/>
</dbReference>
<proteinExistence type="predicted"/>
<organism evidence="3 4">
    <name type="scientific">Odoribacter splanchnicus</name>
    <dbReference type="NCBI Taxonomy" id="28118"/>
    <lineage>
        <taxon>Bacteria</taxon>
        <taxon>Pseudomonadati</taxon>
        <taxon>Bacteroidota</taxon>
        <taxon>Bacteroidia</taxon>
        <taxon>Bacteroidales</taxon>
        <taxon>Odoribacteraceae</taxon>
        <taxon>Odoribacter</taxon>
    </lineage>
</organism>
<evidence type="ECO:0000313" key="4">
    <source>
        <dbReference type="Proteomes" id="UP000284434"/>
    </source>
</evidence>
<comment type="caution">
    <text evidence="3">The sequence shown here is derived from an EMBL/GenBank/DDBJ whole genome shotgun (WGS) entry which is preliminary data.</text>
</comment>